<dbReference type="InterPro" id="IPR036388">
    <property type="entry name" value="WH-like_DNA-bd_sf"/>
</dbReference>
<evidence type="ECO:0000256" key="1">
    <source>
        <dbReference type="SAM" id="MobiDB-lite"/>
    </source>
</evidence>
<keyword evidence="3" id="KW-0378">Hydrolase</keyword>
<evidence type="ECO:0000259" key="2">
    <source>
        <dbReference type="SMART" id="SM00849"/>
    </source>
</evidence>
<evidence type="ECO:0000313" key="3">
    <source>
        <dbReference type="EMBL" id="TXC62578.1"/>
    </source>
</evidence>
<feature type="domain" description="Metallo-beta-lactamase" evidence="2">
    <location>
        <begin position="64"/>
        <end position="277"/>
    </location>
</feature>
<evidence type="ECO:0000313" key="4">
    <source>
        <dbReference type="Proteomes" id="UP000321249"/>
    </source>
</evidence>
<accession>A0A5C6TSB2</accession>
<feature type="region of interest" description="Disordered" evidence="1">
    <location>
        <begin position="1"/>
        <end position="28"/>
    </location>
</feature>
<dbReference type="Proteomes" id="UP000321249">
    <property type="component" value="Unassembled WGS sequence"/>
</dbReference>
<dbReference type="InterPro" id="IPR001279">
    <property type="entry name" value="Metallo-B-lactamas"/>
</dbReference>
<dbReference type="AlphaFoldDB" id="A0A5C6TSB2"/>
<dbReference type="PANTHER" id="PTHR42951">
    <property type="entry name" value="METALLO-BETA-LACTAMASE DOMAIN-CONTAINING"/>
    <property type="match status" value="1"/>
</dbReference>
<dbReference type="Gene3D" id="1.10.10.10">
    <property type="entry name" value="Winged helix-like DNA-binding domain superfamily/Winged helix DNA-binding domain"/>
    <property type="match status" value="1"/>
</dbReference>
<dbReference type="InterPro" id="IPR036866">
    <property type="entry name" value="RibonucZ/Hydroxyglut_hydro"/>
</dbReference>
<dbReference type="EMBL" id="VOQQ01000001">
    <property type="protein sequence ID" value="TXC62578.1"/>
    <property type="molecule type" value="Genomic_DNA"/>
</dbReference>
<organism evidence="3 4">
    <name type="scientific">Allosphingosinicella ginsenosidimutans</name>
    <dbReference type="NCBI Taxonomy" id="1176539"/>
    <lineage>
        <taxon>Bacteria</taxon>
        <taxon>Pseudomonadati</taxon>
        <taxon>Pseudomonadota</taxon>
        <taxon>Alphaproteobacteria</taxon>
        <taxon>Sphingomonadales</taxon>
        <taxon>Sphingomonadaceae</taxon>
        <taxon>Allosphingosinicella</taxon>
    </lineage>
</organism>
<dbReference type="InterPro" id="IPR050855">
    <property type="entry name" value="NDM-1-like"/>
</dbReference>
<dbReference type="SMART" id="SM00849">
    <property type="entry name" value="Lactamase_B"/>
    <property type="match status" value="1"/>
</dbReference>
<dbReference type="SUPFAM" id="SSF56281">
    <property type="entry name" value="Metallo-hydrolase/oxidoreductase"/>
    <property type="match status" value="1"/>
</dbReference>
<dbReference type="GO" id="GO:0016787">
    <property type="term" value="F:hydrolase activity"/>
    <property type="evidence" value="ECO:0007669"/>
    <property type="project" value="UniProtKB-KW"/>
</dbReference>
<keyword evidence="4" id="KW-1185">Reference proteome</keyword>
<dbReference type="Gene3D" id="3.60.15.10">
    <property type="entry name" value="Ribonuclease Z/Hydroxyacylglutathione hydrolase-like"/>
    <property type="match status" value="1"/>
</dbReference>
<name>A0A5C6TSB2_9SPHN</name>
<sequence length="366" mass="39515">MKVSNRLRFTRAPTATSSVPPPSGLRQSRDMERLVAPGVGDGSVAPISASLSWLRMPLSGPLSFINLWVIDDGDAWTLIDCGLSDRDTRSAWQAALANPLADKPVGRILVTHGHADHLGAAGWLARETGAPLFIARGEFAALQNALAGDDLPARTFYTAAGLDANAIDAWVTRIRDQLDYYRPLPDAGAPLQADETIRIGGREWRMIGCSGHSPEHIGFWSPDDRILVAGDQVLPRFTANISAWPGPPDYNPLAHWLDGLGALESTVPDDVLILPSHGDPFRGLHARIAEMRAGHHAMLARIATALDRPRRIVDLLDAAFGKKIGPHRIGGAIGEVAACLQWLEAQGRAMRDGDEGGVHWWRLSGP</sequence>
<comment type="caution">
    <text evidence="3">The sequence shown here is derived from an EMBL/GenBank/DDBJ whole genome shotgun (WGS) entry which is preliminary data.</text>
</comment>
<dbReference type="Pfam" id="PF00753">
    <property type="entry name" value="Lactamase_B"/>
    <property type="match status" value="1"/>
</dbReference>
<reference evidence="3 4" key="1">
    <citation type="journal article" date="2015" name="J. Microbiol.">
        <title>Sphingosinicella ginsenosidimutans sp. nov., with ginsenoside converting activity.</title>
        <authorList>
            <person name="Kim J.K."/>
            <person name="Kang M.S."/>
            <person name="Park S.C."/>
            <person name="Kim K.M."/>
            <person name="Choi K."/>
            <person name="Yoon M.H."/>
            <person name="Im W.T."/>
        </authorList>
    </citation>
    <scope>NUCLEOTIDE SEQUENCE [LARGE SCALE GENOMIC DNA]</scope>
    <source>
        <strain evidence="3 4">BS-11</strain>
    </source>
</reference>
<protein>
    <submittedName>
        <fullName evidence="3">MBL fold metallo-hydrolase</fullName>
    </submittedName>
</protein>
<proteinExistence type="predicted"/>
<gene>
    <name evidence="3" type="ORF">FRZ32_02225</name>
</gene>